<feature type="region of interest" description="Disordered" evidence="3">
    <location>
        <begin position="45"/>
        <end position="332"/>
    </location>
</feature>
<dbReference type="Proteomes" id="UP000307440">
    <property type="component" value="Unassembled WGS sequence"/>
</dbReference>
<feature type="compositionally biased region" description="Pro residues" evidence="3">
    <location>
        <begin position="277"/>
        <end position="286"/>
    </location>
</feature>
<evidence type="ECO:0000256" key="3">
    <source>
        <dbReference type="SAM" id="MobiDB-lite"/>
    </source>
</evidence>
<comment type="similarity">
    <text evidence="2">Belongs to the major facilitator superfamily. Monocarboxylate porter (TC 2.A.1.13) family.</text>
</comment>
<reference evidence="6 7" key="1">
    <citation type="journal article" date="2019" name="Nat. Ecol. Evol.">
        <title>Megaphylogeny resolves global patterns of mushroom evolution.</title>
        <authorList>
            <person name="Varga T."/>
            <person name="Krizsan K."/>
            <person name="Foldi C."/>
            <person name="Dima B."/>
            <person name="Sanchez-Garcia M."/>
            <person name="Sanchez-Ramirez S."/>
            <person name="Szollosi G.J."/>
            <person name="Szarkandi J.G."/>
            <person name="Papp V."/>
            <person name="Albert L."/>
            <person name="Andreopoulos W."/>
            <person name="Angelini C."/>
            <person name="Antonin V."/>
            <person name="Barry K.W."/>
            <person name="Bougher N.L."/>
            <person name="Buchanan P."/>
            <person name="Buyck B."/>
            <person name="Bense V."/>
            <person name="Catcheside P."/>
            <person name="Chovatia M."/>
            <person name="Cooper J."/>
            <person name="Damon W."/>
            <person name="Desjardin D."/>
            <person name="Finy P."/>
            <person name="Geml J."/>
            <person name="Haridas S."/>
            <person name="Hughes K."/>
            <person name="Justo A."/>
            <person name="Karasinski D."/>
            <person name="Kautmanova I."/>
            <person name="Kiss B."/>
            <person name="Kocsube S."/>
            <person name="Kotiranta H."/>
            <person name="LaButti K.M."/>
            <person name="Lechner B.E."/>
            <person name="Liimatainen K."/>
            <person name="Lipzen A."/>
            <person name="Lukacs Z."/>
            <person name="Mihaltcheva S."/>
            <person name="Morgado L.N."/>
            <person name="Niskanen T."/>
            <person name="Noordeloos M.E."/>
            <person name="Ohm R.A."/>
            <person name="Ortiz-Santana B."/>
            <person name="Ovrebo C."/>
            <person name="Racz N."/>
            <person name="Riley R."/>
            <person name="Savchenko A."/>
            <person name="Shiryaev A."/>
            <person name="Soop K."/>
            <person name="Spirin V."/>
            <person name="Szebenyi C."/>
            <person name="Tomsovsky M."/>
            <person name="Tulloss R.E."/>
            <person name="Uehling J."/>
            <person name="Grigoriev I.V."/>
            <person name="Vagvolgyi C."/>
            <person name="Papp T."/>
            <person name="Martin F.M."/>
            <person name="Miettinen O."/>
            <person name="Hibbett D.S."/>
            <person name="Nagy L.G."/>
        </authorList>
    </citation>
    <scope>NUCLEOTIDE SEQUENCE [LARGE SCALE GENOMIC DNA]</scope>
    <source>
        <strain evidence="6 7">CBS 121175</strain>
    </source>
</reference>
<dbReference type="PROSITE" id="PS50850">
    <property type="entry name" value="MFS"/>
    <property type="match status" value="1"/>
</dbReference>
<dbReference type="GO" id="GO:0022857">
    <property type="term" value="F:transmembrane transporter activity"/>
    <property type="evidence" value="ECO:0007669"/>
    <property type="project" value="InterPro"/>
</dbReference>
<evidence type="ECO:0000313" key="7">
    <source>
        <dbReference type="Proteomes" id="UP000307440"/>
    </source>
</evidence>
<feature type="transmembrane region" description="Helical" evidence="4">
    <location>
        <begin position="775"/>
        <end position="796"/>
    </location>
</feature>
<feature type="transmembrane region" description="Helical" evidence="4">
    <location>
        <begin position="620"/>
        <end position="638"/>
    </location>
</feature>
<evidence type="ECO:0000313" key="6">
    <source>
        <dbReference type="EMBL" id="TFK23315.1"/>
    </source>
</evidence>
<dbReference type="InterPro" id="IPR020846">
    <property type="entry name" value="MFS_dom"/>
</dbReference>
<accession>A0A5C3KSY1</accession>
<feature type="transmembrane region" description="Helical" evidence="4">
    <location>
        <begin position="483"/>
        <end position="505"/>
    </location>
</feature>
<proteinExistence type="inferred from homology"/>
<sequence length="809" mass="90320">MNMPWSAASPKFFANSKTEDAGSSGIAGSISAEIQNVRSAIESRFNKAKATASPKNPFIDPPKQEAIDSSSPSLSRHIRVHRHAMPPPPRQMDQYRQQQAPRSADPRAAGYEYRLPDPRVYHRSSRREKRSGAMYDAPPPRYEGPRTALPHGYPGHGYSRTPTSPSAPHWPSEKTPTSPYRPRHHHDPHGSPRRPHYYRDQPPVPHTAHPGGSFHRSSPREAPNPATAGETRENAASGGYQCNFLDSFTKVKHAPLPSPARPDHPEGAFPSPQVYTPIPPPPPRTPSPDQDYREPLPQYTDNRNHGFYEYQTPSYPSFDRKDGDSDLKSPYRNAEGDYVIDIPDDESKYDEELADEPPRKMTLKERFHELLLRFKLWLAARIQRPKSRIPSCPPDLESQTLEQVERELREAFVLSWTTVAGAWLVQFVTFGYIWSWGVFQDYYMINYPDVHTSASRLSWIGSLQLMLTFAFGLLSGKLFDAGWFHFSAMFGSALFGMGLFTLSFVDPAKFFQLFLVQGIFMGCGLGLVFLPTILVVQLHFPQRKGLMTGVVMSGSSFGAMLFPILVDKLLPPKGFGGTVRITSYIVVALLVIANCLMAVPTKRWNTRFSRPSLVEYLREVHYAAAIGAIFLVFLTMWFPQYYMEEFAVRHGVNPNFAFYSLALIALGGMMGRVVMGFAADKLGPWNLLVPVTFMVGLTVCLVMTLKTAAALGIVGLIYGFMSASWLSLLITALSSLAVRQSEMGHRVGFALTCGSLGAFLTGSAQAAILSSKWNWAAPVGFFAFLLFACAGIFAYVRYLISNKRRFAYV</sequence>
<keyword evidence="7" id="KW-1185">Reference proteome</keyword>
<comment type="subcellular location">
    <subcellularLocation>
        <location evidence="1">Membrane</location>
        <topology evidence="1">Multi-pass membrane protein</topology>
    </subcellularLocation>
</comment>
<dbReference type="OrthoDB" id="6499973at2759"/>
<feature type="transmembrane region" description="Helical" evidence="4">
    <location>
        <begin position="711"/>
        <end position="737"/>
    </location>
</feature>
<feature type="transmembrane region" description="Helical" evidence="4">
    <location>
        <begin position="411"/>
        <end position="437"/>
    </location>
</feature>
<evidence type="ECO:0000259" key="5">
    <source>
        <dbReference type="PROSITE" id="PS50850"/>
    </source>
</evidence>
<feature type="transmembrane region" description="Helical" evidence="4">
    <location>
        <begin position="658"/>
        <end position="678"/>
    </location>
</feature>
<feature type="compositionally biased region" description="Basic residues" evidence="3">
    <location>
        <begin position="181"/>
        <end position="196"/>
    </location>
</feature>
<keyword evidence="4" id="KW-0812">Transmembrane</keyword>
<evidence type="ECO:0000256" key="4">
    <source>
        <dbReference type="SAM" id="Phobius"/>
    </source>
</evidence>
<dbReference type="AlphaFoldDB" id="A0A5C3KSY1"/>
<gene>
    <name evidence="6" type="ORF">FA15DRAFT_670593</name>
</gene>
<feature type="transmembrane region" description="Helical" evidence="4">
    <location>
        <begin position="581"/>
        <end position="599"/>
    </location>
</feature>
<dbReference type="GO" id="GO:0016020">
    <property type="term" value="C:membrane"/>
    <property type="evidence" value="ECO:0007669"/>
    <property type="project" value="UniProtKB-SubCell"/>
</dbReference>
<dbReference type="Gene3D" id="1.20.1250.20">
    <property type="entry name" value="MFS general substrate transporter like domains"/>
    <property type="match status" value="2"/>
</dbReference>
<name>A0A5C3KSY1_COPMA</name>
<dbReference type="InterPro" id="IPR036259">
    <property type="entry name" value="MFS_trans_sf"/>
</dbReference>
<organism evidence="6 7">
    <name type="scientific">Coprinopsis marcescibilis</name>
    <name type="common">Agaric fungus</name>
    <name type="synonym">Psathyrella marcescibilis</name>
    <dbReference type="NCBI Taxonomy" id="230819"/>
    <lineage>
        <taxon>Eukaryota</taxon>
        <taxon>Fungi</taxon>
        <taxon>Dikarya</taxon>
        <taxon>Basidiomycota</taxon>
        <taxon>Agaricomycotina</taxon>
        <taxon>Agaricomycetes</taxon>
        <taxon>Agaricomycetidae</taxon>
        <taxon>Agaricales</taxon>
        <taxon>Agaricineae</taxon>
        <taxon>Psathyrellaceae</taxon>
        <taxon>Coprinopsis</taxon>
    </lineage>
</organism>
<feature type="transmembrane region" description="Helical" evidence="4">
    <location>
        <begin position="749"/>
        <end position="769"/>
    </location>
</feature>
<dbReference type="EMBL" id="ML210221">
    <property type="protein sequence ID" value="TFK23315.1"/>
    <property type="molecule type" value="Genomic_DNA"/>
</dbReference>
<feature type="transmembrane region" description="Helical" evidence="4">
    <location>
        <begin position="685"/>
        <end position="705"/>
    </location>
</feature>
<dbReference type="InterPro" id="IPR011701">
    <property type="entry name" value="MFS"/>
</dbReference>
<keyword evidence="4" id="KW-1133">Transmembrane helix</keyword>
<dbReference type="InterPro" id="IPR050327">
    <property type="entry name" value="Proton-linked_MCT"/>
</dbReference>
<feature type="transmembrane region" description="Helical" evidence="4">
    <location>
        <begin position="546"/>
        <end position="566"/>
    </location>
</feature>
<dbReference type="Pfam" id="PF07690">
    <property type="entry name" value="MFS_1"/>
    <property type="match status" value="1"/>
</dbReference>
<keyword evidence="4" id="KW-0472">Membrane</keyword>
<dbReference type="SUPFAM" id="SSF103473">
    <property type="entry name" value="MFS general substrate transporter"/>
    <property type="match status" value="1"/>
</dbReference>
<feature type="domain" description="Major facilitator superfamily (MFS) profile" evidence="5">
    <location>
        <begin position="415"/>
        <end position="806"/>
    </location>
</feature>
<feature type="compositionally biased region" description="Basic and acidic residues" evidence="3">
    <location>
        <begin position="318"/>
        <end position="329"/>
    </location>
</feature>
<dbReference type="PANTHER" id="PTHR11360">
    <property type="entry name" value="MONOCARBOXYLATE TRANSPORTER"/>
    <property type="match status" value="1"/>
</dbReference>
<feature type="transmembrane region" description="Helical" evidence="4">
    <location>
        <begin position="457"/>
        <end position="476"/>
    </location>
</feature>
<protein>
    <submittedName>
        <fullName evidence="6">MFS general substrate transporter</fullName>
    </submittedName>
</protein>
<evidence type="ECO:0000256" key="2">
    <source>
        <dbReference type="ARBA" id="ARBA00006727"/>
    </source>
</evidence>
<feature type="transmembrane region" description="Helical" evidence="4">
    <location>
        <begin position="511"/>
        <end position="534"/>
    </location>
</feature>
<dbReference type="PANTHER" id="PTHR11360:SF234">
    <property type="entry name" value="MFS-TYPE TRANSPORTER DBAD-RELATED"/>
    <property type="match status" value="1"/>
</dbReference>
<evidence type="ECO:0000256" key="1">
    <source>
        <dbReference type="ARBA" id="ARBA00004141"/>
    </source>
</evidence>